<dbReference type="InterPro" id="IPR052585">
    <property type="entry name" value="Lipid_raft_assoc_Zn_ADH"/>
</dbReference>
<dbReference type="InterPro" id="IPR011032">
    <property type="entry name" value="GroES-like_sf"/>
</dbReference>
<evidence type="ECO:0000259" key="1">
    <source>
        <dbReference type="SMART" id="SM00829"/>
    </source>
</evidence>
<dbReference type="Proteomes" id="UP000280935">
    <property type="component" value="Unassembled WGS sequence"/>
</dbReference>
<proteinExistence type="predicted"/>
<dbReference type="PANTHER" id="PTHR43482:SF1">
    <property type="entry name" value="PROTEIN AST1-RELATED"/>
    <property type="match status" value="1"/>
</dbReference>
<dbReference type="Pfam" id="PF13602">
    <property type="entry name" value="ADH_zinc_N_2"/>
    <property type="match status" value="1"/>
</dbReference>
<comment type="caution">
    <text evidence="2">The sequence shown here is derived from an EMBL/GenBank/DDBJ whole genome shotgun (WGS) entry which is preliminary data.</text>
</comment>
<dbReference type="Gene3D" id="3.40.50.720">
    <property type="entry name" value="NAD(P)-binding Rossmann-like Domain"/>
    <property type="match status" value="1"/>
</dbReference>
<dbReference type="CDD" id="cd05289">
    <property type="entry name" value="MDR_like_2"/>
    <property type="match status" value="1"/>
</dbReference>
<dbReference type="SUPFAM" id="SSF50129">
    <property type="entry name" value="GroES-like"/>
    <property type="match status" value="1"/>
</dbReference>
<evidence type="ECO:0000313" key="3">
    <source>
        <dbReference type="Proteomes" id="UP000280935"/>
    </source>
</evidence>
<protein>
    <submittedName>
        <fullName evidence="2">NADP-dependent oxidoreductase</fullName>
    </submittedName>
</protein>
<dbReference type="InterPro" id="IPR013154">
    <property type="entry name" value="ADH-like_N"/>
</dbReference>
<accession>A0A3P1WTR7</accession>
<dbReference type="AlphaFoldDB" id="A0A3P1WTR7"/>
<dbReference type="SMART" id="SM00829">
    <property type="entry name" value="PKS_ER"/>
    <property type="match status" value="1"/>
</dbReference>
<sequence length="297" mass="30777">MKAVISRTPGELGLEEVQAPRPDTGEVVVHVHAAALNPVDAQTLDGLYHDLGMITQPDGVGLGWDAAGVVLEVGAGVSEVTPGDRVALLSHGVDKALGALAQQVVVPVGAVAILPEGLPFDMAATVPLNGLTAWQAVDRLGEPDGRVLVTGAAGAVGALACVFAKERGWEVVGLARPGDEEFVRSLGVDFAPQLGDGPVDAALDAAVLPERVLEVVRDGGRYVGVIPPAVPEPRRGITPTAVFVQPDQIVLQRLLDRAAAGELPLRIAARFPFDDIVAAMRMARVSGLRGRVVLSVD</sequence>
<gene>
    <name evidence="2" type="ORF">EII35_08510</name>
</gene>
<dbReference type="OrthoDB" id="3251063at2"/>
<organism evidence="2 3">
    <name type="scientific">Arachnia propionica</name>
    <dbReference type="NCBI Taxonomy" id="1750"/>
    <lineage>
        <taxon>Bacteria</taxon>
        <taxon>Bacillati</taxon>
        <taxon>Actinomycetota</taxon>
        <taxon>Actinomycetes</taxon>
        <taxon>Propionibacteriales</taxon>
        <taxon>Propionibacteriaceae</taxon>
        <taxon>Arachnia</taxon>
    </lineage>
</organism>
<dbReference type="EMBL" id="RQYT01000017">
    <property type="protein sequence ID" value="RRD49396.1"/>
    <property type="molecule type" value="Genomic_DNA"/>
</dbReference>
<dbReference type="InterPro" id="IPR036291">
    <property type="entry name" value="NAD(P)-bd_dom_sf"/>
</dbReference>
<dbReference type="GO" id="GO:0016491">
    <property type="term" value="F:oxidoreductase activity"/>
    <property type="evidence" value="ECO:0007669"/>
    <property type="project" value="InterPro"/>
</dbReference>
<dbReference type="Pfam" id="PF08240">
    <property type="entry name" value="ADH_N"/>
    <property type="match status" value="1"/>
</dbReference>
<dbReference type="RefSeq" id="WP_125228040.1">
    <property type="nucleotide sequence ID" value="NZ_RQYT01000017.1"/>
</dbReference>
<evidence type="ECO:0000313" key="2">
    <source>
        <dbReference type="EMBL" id="RRD49396.1"/>
    </source>
</evidence>
<name>A0A3P1WTR7_9ACTN</name>
<dbReference type="Gene3D" id="3.90.180.10">
    <property type="entry name" value="Medium-chain alcohol dehydrogenases, catalytic domain"/>
    <property type="match status" value="1"/>
</dbReference>
<dbReference type="InterPro" id="IPR020843">
    <property type="entry name" value="ER"/>
</dbReference>
<dbReference type="SUPFAM" id="SSF51735">
    <property type="entry name" value="NAD(P)-binding Rossmann-fold domains"/>
    <property type="match status" value="1"/>
</dbReference>
<reference evidence="2 3" key="1">
    <citation type="submission" date="2018-11" db="EMBL/GenBank/DDBJ databases">
        <title>Genomes From Bacteria Associated with the Canine Oral Cavity: a Test Case for Automated Genome-Based Taxonomic Assignment.</title>
        <authorList>
            <person name="Coil D.A."/>
            <person name="Jospin G."/>
            <person name="Darling A.E."/>
            <person name="Wallis C."/>
            <person name="Davis I.J."/>
            <person name="Harris S."/>
            <person name="Eisen J.A."/>
            <person name="Holcombe L.J."/>
            <person name="O'Flynn C."/>
        </authorList>
    </citation>
    <scope>NUCLEOTIDE SEQUENCE [LARGE SCALE GENOMIC DNA]</scope>
    <source>
        <strain evidence="2 3">OH2822_COT-296</strain>
    </source>
</reference>
<feature type="domain" description="Enoyl reductase (ER)" evidence="1">
    <location>
        <begin position="7"/>
        <end position="294"/>
    </location>
</feature>
<dbReference type="PANTHER" id="PTHR43482">
    <property type="entry name" value="PROTEIN AST1-RELATED"/>
    <property type="match status" value="1"/>
</dbReference>